<evidence type="ECO:0000256" key="1">
    <source>
        <dbReference type="ARBA" id="ARBA00000085"/>
    </source>
</evidence>
<keyword evidence="5 17" id="KW-0808">Transferase</keyword>
<feature type="domain" description="Histidine kinase" evidence="14">
    <location>
        <begin position="406"/>
        <end position="627"/>
    </location>
</feature>
<dbReference type="GO" id="GO:0000155">
    <property type="term" value="F:phosphorelay sensor kinase activity"/>
    <property type="evidence" value="ECO:0007669"/>
    <property type="project" value="InterPro"/>
</dbReference>
<feature type="transmembrane region" description="Helical" evidence="13">
    <location>
        <begin position="12"/>
        <end position="32"/>
    </location>
</feature>
<dbReference type="PROSITE" id="PS50109">
    <property type="entry name" value="HIS_KIN"/>
    <property type="match status" value="1"/>
</dbReference>
<reference evidence="17" key="1">
    <citation type="submission" date="2016-04" db="EMBL/GenBank/DDBJ databases">
        <authorList>
            <person name="Evans L.H."/>
            <person name="Alamgir A."/>
            <person name="Owens N."/>
            <person name="Weber N.D."/>
            <person name="Virtaneva K."/>
            <person name="Barbian K."/>
            <person name="Babar A."/>
            <person name="Rosenke K."/>
        </authorList>
    </citation>
    <scope>NUCLEOTIDE SEQUENCE</scope>
    <source>
        <strain evidence="17">86</strain>
    </source>
</reference>
<evidence type="ECO:0000256" key="9">
    <source>
        <dbReference type="ARBA" id="ARBA00023012"/>
    </source>
</evidence>
<dbReference type="PROSITE" id="PS50885">
    <property type="entry name" value="HAMP"/>
    <property type="match status" value="1"/>
</dbReference>
<dbReference type="CDD" id="cd00082">
    <property type="entry name" value="HisKA"/>
    <property type="match status" value="1"/>
</dbReference>
<dbReference type="InterPro" id="IPR036097">
    <property type="entry name" value="HisK_dim/P_sf"/>
</dbReference>
<dbReference type="FunFam" id="3.30.565.10:FF:000010">
    <property type="entry name" value="Sensor histidine kinase RcsC"/>
    <property type="match status" value="1"/>
</dbReference>
<dbReference type="InterPro" id="IPR011006">
    <property type="entry name" value="CheY-like_superfamily"/>
</dbReference>
<dbReference type="EC" id="2.7.13.3" evidence="3"/>
<organism evidence="17">
    <name type="scientific">uncultured delta proteobacterium</name>
    <dbReference type="NCBI Taxonomy" id="34034"/>
    <lineage>
        <taxon>Bacteria</taxon>
        <taxon>Deltaproteobacteria</taxon>
        <taxon>environmental samples</taxon>
    </lineage>
</organism>
<name>A0A212KB51_9DELT</name>
<dbReference type="InterPro" id="IPR001789">
    <property type="entry name" value="Sig_transdc_resp-reg_receiver"/>
</dbReference>
<evidence type="ECO:0000256" key="5">
    <source>
        <dbReference type="ARBA" id="ARBA00022679"/>
    </source>
</evidence>
<dbReference type="Gene3D" id="3.40.50.2300">
    <property type="match status" value="1"/>
</dbReference>
<dbReference type="CDD" id="cd17546">
    <property type="entry name" value="REC_hyHK_CKI1_RcsC-like"/>
    <property type="match status" value="1"/>
</dbReference>
<evidence type="ECO:0000256" key="3">
    <source>
        <dbReference type="ARBA" id="ARBA00012438"/>
    </source>
</evidence>
<evidence type="ECO:0000259" key="15">
    <source>
        <dbReference type="PROSITE" id="PS50110"/>
    </source>
</evidence>
<dbReference type="SMART" id="SM00387">
    <property type="entry name" value="HATPase_c"/>
    <property type="match status" value="1"/>
</dbReference>
<protein>
    <recommendedName>
        <fullName evidence="11">Sensory/regulatory protein RpfC</fullName>
        <ecNumber evidence="3">2.7.13.3</ecNumber>
    </recommendedName>
</protein>
<accession>A0A212KB51</accession>
<evidence type="ECO:0000256" key="4">
    <source>
        <dbReference type="ARBA" id="ARBA00022553"/>
    </source>
</evidence>
<evidence type="ECO:0000256" key="8">
    <source>
        <dbReference type="ARBA" id="ARBA00022840"/>
    </source>
</evidence>
<comment type="subunit">
    <text evidence="10">At low DSF concentrations, interacts with RpfF.</text>
</comment>
<evidence type="ECO:0000256" key="10">
    <source>
        <dbReference type="ARBA" id="ARBA00064003"/>
    </source>
</evidence>
<dbReference type="AlphaFoldDB" id="A0A212KB51"/>
<dbReference type="Pfam" id="PF00072">
    <property type="entry name" value="Response_reg"/>
    <property type="match status" value="1"/>
</dbReference>
<evidence type="ECO:0000259" key="14">
    <source>
        <dbReference type="PROSITE" id="PS50109"/>
    </source>
</evidence>
<feature type="domain" description="Response regulatory" evidence="15">
    <location>
        <begin position="651"/>
        <end position="769"/>
    </location>
</feature>
<dbReference type="FunFam" id="1.10.287.130:FF:000002">
    <property type="entry name" value="Two-component osmosensing histidine kinase"/>
    <property type="match status" value="1"/>
</dbReference>
<dbReference type="Pfam" id="PF00512">
    <property type="entry name" value="HisKA"/>
    <property type="match status" value="1"/>
</dbReference>
<dbReference type="PANTHER" id="PTHR45339:SF1">
    <property type="entry name" value="HYBRID SIGNAL TRANSDUCTION HISTIDINE KINASE J"/>
    <property type="match status" value="1"/>
</dbReference>
<evidence type="ECO:0000256" key="6">
    <source>
        <dbReference type="ARBA" id="ARBA00022741"/>
    </source>
</evidence>
<evidence type="ECO:0000256" key="2">
    <source>
        <dbReference type="ARBA" id="ARBA00004370"/>
    </source>
</evidence>
<evidence type="ECO:0000256" key="13">
    <source>
        <dbReference type="SAM" id="Phobius"/>
    </source>
</evidence>
<dbReference type="InterPro" id="IPR003594">
    <property type="entry name" value="HATPase_dom"/>
</dbReference>
<dbReference type="Pfam" id="PF02518">
    <property type="entry name" value="HATPase_c"/>
    <property type="match status" value="1"/>
</dbReference>
<keyword evidence="7 17" id="KW-0418">Kinase</keyword>
<sequence length="782" mass="86474">MKRGFSLPFQYKAIFAFLLLMNLSFFVTGYMAKTLAENTILREKEDKLLTLTRVLDARLDPGGYAELLRQQGAEHATREEKIHVLNRLLKDTTDEVGRSAPGLGVGYYSEDLDAIITYGPSESFNYVVGVTIPPDHPGRVVMETGEPLVRSGTMVRGDIMNAMSPILREGKVIGYIWANELTTDITAQFANLSRKMFGGMLLCFGVTVCFLILLSRRTVRDIDRIITGVRAMRFDLSKRISGAGGDLREVAESINTMATEISKANEETNRALSVLRSVMSNVDALVYVCDPETKKLVYVNDYLCRLIGREDVQGKICHEILYGKTEACDFCPQKYLFEPDGTPVFTPVQAERFFADTGREFFLTDRLVTWHDGRLLHMGVGTDVTERKALAVAEAANRAQRDFLARMSHEIRTPMNGVLGMTRLALQADPPPAQQEYLKKIHSSASLLLGIINDILDFSRIEAGKLTIEKHVFNLREMVENIRELIQPRINENNLALRIALDESLPDYVLGDELRLSQVLLNLLGNASKFTLEGFIELAMRAETLPSGSLRLRCTVSDSGIGMSEEQQQALFKPFSQADSSTSRKFGGTGLGLSICKALVTLMDGDISAESGPGAGSVFSFSVVLERAEKPSGLFEETQAPWENTRYDAYAFLLVEDNLINQEIALAILGELGAAVDVADNGETGVQAFLDKDYDLIFMDVRMPVMDGLEATKHIRASNKRNAATIPVIAMTANAMAEDREISRETGMDGHIAKPIDVADLKKILFQQLHGRKPVRGAAGPD</sequence>
<feature type="transmembrane region" description="Helical" evidence="13">
    <location>
        <begin position="196"/>
        <end position="214"/>
    </location>
</feature>
<dbReference type="SUPFAM" id="SSF55785">
    <property type="entry name" value="PYP-like sensor domain (PAS domain)"/>
    <property type="match status" value="1"/>
</dbReference>
<dbReference type="PROSITE" id="PS50110">
    <property type="entry name" value="RESPONSE_REGULATORY"/>
    <property type="match status" value="1"/>
</dbReference>
<dbReference type="InterPro" id="IPR005467">
    <property type="entry name" value="His_kinase_dom"/>
</dbReference>
<dbReference type="PRINTS" id="PR00344">
    <property type="entry name" value="BCTRLSENSOR"/>
</dbReference>
<keyword evidence="8" id="KW-0067">ATP-binding</keyword>
<dbReference type="SUPFAM" id="SSF55874">
    <property type="entry name" value="ATPase domain of HSP90 chaperone/DNA topoisomerase II/histidine kinase"/>
    <property type="match status" value="1"/>
</dbReference>
<keyword evidence="13" id="KW-1133">Transmembrane helix</keyword>
<dbReference type="GO" id="GO:0005524">
    <property type="term" value="F:ATP binding"/>
    <property type="evidence" value="ECO:0007669"/>
    <property type="project" value="UniProtKB-KW"/>
</dbReference>
<comment type="subcellular location">
    <subcellularLocation>
        <location evidence="2">Membrane</location>
    </subcellularLocation>
</comment>
<dbReference type="Gene3D" id="3.30.450.20">
    <property type="entry name" value="PAS domain"/>
    <property type="match status" value="1"/>
</dbReference>
<dbReference type="InterPro" id="IPR004358">
    <property type="entry name" value="Sig_transdc_His_kin-like_C"/>
</dbReference>
<dbReference type="Gene3D" id="3.30.565.10">
    <property type="entry name" value="Histidine kinase-like ATPase, C-terminal domain"/>
    <property type="match status" value="1"/>
</dbReference>
<feature type="domain" description="HAMP" evidence="16">
    <location>
        <begin position="216"/>
        <end position="266"/>
    </location>
</feature>
<proteinExistence type="predicted"/>
<dbReference type="InterPro" id="IPR035965">
    <property type="entry name" value="PAS-like_dom_sf"/>
</dbReference>
<comment type="catalytic activity">
    <reaction evidence="1">
        <text>ATP + protein L-histidine = ADP + protein N-phospho-L-histidine.</text>
        <dbReference type="EC" id="2.7.13.3"/>
    </reaction>
</comment>
<dbReference type="EMBL" id="FLUQ01000005">
    <property type="protein sequence ID" value="SBW08921.1"/>
    <property type="molecule type" value="Genomic_DNA"/>
</dbReference>
<evidence type="ECO:0000256" key="7">
    <source>
        <dbReference type="ARBA" id="ARBA00022777"/>
    </source>
</evidence>
<keyword evidence="9" id="KW-0902">Two-component regulatory system</keyword>
<evidence type="ECO:0000256" key="12">
    <source>
        <dbReference type="PROSITE-ProRule" id="PRU00169"/>
    </source>
</evidence>
<dbReference type="Gene3D" id="6.10.340.10">
    <property type="match status" value="1"/>
</dbReference>
<dbReference type="SMART" id="SM00448">
    <property type="entry name" value="REC"/>
    <property type="match status" value="1"/>
</dbReference>
<dbReference type="GO" id="GO:0016020">
    <property type="term" value="C:membrane"/>
    <property type="evidence" value="ECO:0007669"/>
    <property type="project" value="UniProtKB-SubCell"/>
</dbReference>
<keyword evidence="13" id="KW-0812">Transmembrane</keyword>
<gene>
    <name evidence="17" type="ORF">KL86DPRO_50022</name>
</gene>
<feature type="modified residue" description="4-aspartylphosphate" evidence="12">
    <location>
        <position position="700"/>
    </location>
</feature>
<dbReference type="Gene3D" id="1.10.287.130">
    <property type="match status" value="1"/>
</dbReference>
<dbReference type="InterPro" id="IPR003661">
    <property type="entry name" value="HisK_dim/P_dom"/>
</dbReference>
<keyword evidence="13" id="KW-0472">Membrane</keyword>
<evidence type="ECO:0000256" key="11">
    <source>
        <dbReference type="ARBA" id="ARBA00068150"/>
    </source>
</evidence>
<dbReference type="InterPro" id="IPR003660">
    <property type="entry name" value="HAMP_dom"/>
</dbReference>
<dbReference type="SUPFAM" id="SSF47384">
    <property type="entry name" value="Homodimeric domain of signal transducing histidine kinase"/>
    <property type="match status" value="1"/>
</dbReference>
<dbReference type="InterPro" id="IPR036890">
    <property type="entry name" value="HATPase_C_sf"/>
</dbReference>
<evidence type="ECO:0000259" key="16">
    <source>
        <dbReference type="PROSITE" id="PS50885"/>
    </source>
</evidence>
<dbReference type="SUPFAM" id="SSF52172">
    <property type="entry name" value="CheY-like"/>
    <property type="match status" value="1"/>
</dbReference>
<keyword evidence="4 12" id="KW-0597">Phosphoprotein</keyword>
<dbReference type="PANTHER" id="PTHR45339">
    <property type="entry name" value="HYBRID SIGNAL TRANSDUCTION HISTIDINE KINASE J"/>
    <property type="match status" value="1"/>
</dbReference>
<keyword evidence="6" id="KW-0547">Nucleotide-binding</keyword>
<dbReference type="SMART" id="SM00388">
    <property type="entry name" value="HisKA"/>
    <property type="match status" value="1"/>
</dbReference>
<dbReference type="CDD" id="cd16922">
    <property type="entry name" value="HATPase_EvgS-ArcB-TorS-like"/>
    <property type="match status" value="1"/>
</dbReference>
<evidence type="ECO:0000313" key="17">
    <source>
        <dbReference type="EMBL" id="SBW08921.1"/>
    </source>
</evidence>